<proteinExistence type="predicted"/>
<reference evidence="7 8" key="1">
    <citation type="submission" date="2020-04" db="EMBL/GenBank/DDBJ databases">
        <title>Complete genome sequence of Spiroplasma platyhelix ATCC 51748, an insect isolate.</title>
        <authorList>
            <person name="Green E.A."/>
            <person name="Klassen J.L."/>
        </authorList>
    </citation>
    <scope>NUCLEOTIDE SEQUENCE [LARGE SCALE GENOMIC DNA]</scope>
    <source>
        <strain evidence="7 8">PALS-1</strain>
    </source>
</reference>
<accession>A0A846U1A6</accession>
<feature type="transmembrane region" description="Helical" evidence="6">
    <location>
        <begin position="125"/>
        <end position="143"/>
    </location>
</feature>
<evidence type="ECO:0000256" key="6">
    <source>
        <dbReference type="SAM" id="Phobius"/>
    </source>
</evidence>
<feature type="transmembrane region" description="Helical" evidence="6">
    <location>
        <begin position="250"/>
        <end position="273"/>
    </location>
</feature>
<keyword evidence="4 6" id="KW-1133">Transmembrane helix</keyword>
<dbReference type="EMBL" id="JAAVVK010000001">
    <property type="protein sequence ID" value="NKE38289.1"/>
    <property type="molecule type" value="Genomic_DNA"/>
</dbReference>
<comment type="subcellular location">
    <subcellularLocation>
        <location evidence="1">Cell membrane</location>
        <topology evidence="1">Multi-pass membrane protein</topology>
    </subcellularLocation>
</comment>
<dbReference type="GO" id="GO:0005886">
    <property type="term" value="C:plasma membrane"/>
    <property type="evidence" value="ECO:0007669"/>
    <property type="project" value="UniProtKB-SubCell"/>
</dbReference>
<evidence type="ECO:0000313" key="7">
    <source>
        <dbReference type="EMBL" id="NKE38289.1"/>
    </source>
</evidence>
<feature type="transmembrane region" description="Helical" evidence="6">
    <location>
        <begin position="187"/>
        <end position="210"/>
    </location>
</feature>
<feature type="transmembrane region" description="Helical" evidence="6">
    <location>
        <begin position="101"/>
        <end position="119"/>
    </location>
</feature>
<dbReference type="InterPro" id="IPR018385">
    <property type="entry name" value="C4_dicarb_anaerob_car-like"/>
</dbReference>
<feature type="transmembrane region" description="Helical" evidence="6">
    <location>
        <begin position="465"/>
        <end position="486"/>
    </location>
</feature>
<feature type="transmembrane region" description="Helical" evidence="6">
    <location>
        <begin position="429"/>
        <end position="453"/>
    </location>
</feature>
<dbReference type="PANTHER" id="PTHR43652:SF6">
    <property type="entry name" value="ARGININE REPRESSOR"/>
    <property type="match status" value="1"/>
</dbReference>
<feature type="transmembrane region" description="Helical" evidence="6">
    <location>
        <begin position="401"/>
        <end position="417"/>
    </location>
</feature>
<keyword evidence="5 6" id="KW-0472">Membrane</keyword>
<feature type="transmembrane region" description="Helical" evidence="6">
    <location>
        <begin position="331"/>
        <end position="355"/>
    </location>
</feature>
<organism evidence="7 8">
    <name type="scientific">Spiroplasma platyhelix PALS-1</name>
    <dbReference type="NCBI Taxonomy" id="1276218"/>
    <lineage>
        <taxon>Bacteria</taxon>
        <taxon>Bacillati</taxon>
        <taxon>Mycoplasmatota</taxon>
        <taxon>Mollicutes</taxon>
        <taxon>Entomoplasmatales</taxon>
        <taxon>Spiroplasmataceae</taxon>
        <taxon>Spiroplasma</taxon>
    </lineage>
</organism>
<name>A0A846U1A6_9MOLU</name>
<dbReference type="Proteomes" id="UP000584587">
    <property type="component" value="Unassembled WGS sequence"/>
</dbReference>
<gene>
    <name evidence="7" type="ORF">HER12_00765</name>
</gene>
<feature type="transmembrane region" description="Helical" evidence="6">
    <location>
        <begin position="148"/>
        <end position="167"/>
    </location>
</feature>
<evidence type="ECO:0000256" key="4">
    <source>
        <dbReference type="ARBA" id="ARBA00022989"/>
    </source>
</evidence>
<keyword evidence="8" id="KW-1185">Reference proteome</keyword>
<evidence type="ECO:0000313" key="8">
    <source>
        <dbReference type="Proteomes" id="UP000584587"/>
    </source>
</evidence>
<feature type="transmembrane region" description="Helical" evidence="6">
    <location>
        <begin position="6"/>
        <end position="28"/>
    </location>
</feature>
<protein>
    <submittedName>
        <fullName evidence="7">YfcC family protein</fullName>
    </submittedName>
</protein>
<comment type="caution">
    <text evidence="7">The sequence shown here is derived from an EMBL/GenBank/DDBJ whole genome shotgun (WGS) entry which is preliminary data.</text>
</comment>
<feature type="transmembrane region" description="Helical" evidence="6">
    <location>
        <begin position="65"/>
        <end position="81"/>
    </location>
</feature>
<evidence type="ECO:0000256" key="3">
    <source>
        <dbReference type="ARBA" id="ARBA00022692"/>
    </source>
</evidence>
<dbReference type="Pfam" id="PF03606">
    <property type="entry name" value="DcuC"/>
    <property type="match status" value="1"/>
</dbReference>
<evidence type="ECO:0000256" key="5">
    <source>
        <dbReference type="ARBA" id="ARBA00023136"/>
    </source>
</evidence>
<keyword evidence="2" id="KW-1003">Cell membrane</keyword>
<keyword evidence="3 6" id="KW-0812">Transmembrane</keyword>
<evidence type="ECO:0000256" key="2">
    <source>
        <dbReference type="ARBA" id="ARBA00022475"/>
    </source>
</evidence>
<dbReference type="AlphaFoldDB" id="A0A846U1A6"/>
<feature type="transmembrane region" description="Helical" evidence="6">
    <location>
        <begin position="293"/>
        <end position="319"/>
    </location>
</feature>
<feature type="transmembrane region" description="Helical" evidence="6">
    <location>
        <begin position="375"/>
        <end position="394"/>
    </location>
</feature>
<evidence type="ECO:0000256" key="1">
    <source>
        <dbReference type="ARBA" id="ARBA00004651"/>
    </source>
</evidence>
<dbReference type="PANTHER" id="PTHR43652">
    <property type="entry name" value="BASIC AMINO ACID ANTIPORTER YFCC-RELATED"/>
    <property type="match status" value="1"/>
</dbReference>
<dbReference type="InterPro" id="IPR051679">
    <property type="entry name" value="DASS-Related_Transporters"/>
</dbReference>
<sequence length="491" mass="52628">MFTAFTMLLLIIFVIIIISWILNGVGLTTDHHNPDGTSEVIKIGAAGIIDLFWAPMQGFIQKADIIIFILTIGAFINLLLVSKSLIGSAQWITRKLKGKELWAILPLMVFFSICGSVEGMAEESLGFYMVAIPLMIAAGFDTFTGLMIVLLGAGVGVIGSTVNPFLITVSVNAIKDSGYDINAGDGLVWRMVSWLVLTAVVISFVMIYAAKVKKNNKISITFSTAKADKEYFLQSASEVVVMDWRKNTSLAVFGLTLAVMIVYLIGWDAILGIDNFQRAGEWMNKNIPWMTAFIPGFGLGGLQDVAAFFLVSSVIVGAINWRSESEFWQKYLAGASDILSVCLIIATAAGVGIILQRTYMQDLIVNGLSSAVSGLNSIVLLVILFILFLPLSFLIPSTSGFASAIFPILGPVLMTMPNSDVTGSGAITAFSFASGILNLFTPTSGVVMGALAISRISYDKLLKGIWPLLLILAATSIILLVLGGLIGGTIF</sequence>